<evidence type="ECO:0000313" key="2">
    <source>
        <dbReference type="EMBL" id="CAG9819393.1"/>
    </source>
</evidence>
<keyword evidence="1" id="KW-0812">Transmembrane</keyword>
<accession>A0A9N9X2X0</accession>
<name>A0A9N9X2X0_PHACE</name>
<dbReference type="AlphaFoldDB" id="A0A9N9X2X0"/>
<dbReference type="EMBL" id="OU896708">
    <property type="protein sequence ID" value="CAG9819393.1"/>
    <property type="molecule type" value="Genomic_DNA"/>
</dbReference>
<gene>
    <name evidence="2" type="ORF">PHAECO_LOCUS6456</name>
</gene>
<feature type="transmembrane region" description="Helical" evidence="1">
    <location>
        <begin position="75"/>
        <end position="94"/>
    </location>
</feature>
<keyword evidence="3" id="KW-1185">Reference proteome</keyword>
<sequence>MAAISDKLGRSTSSEVLKVVKCAAAAATATGCCVWNCEGSVDTEVQCECRTRKRGENLVPCVLRLSLLSTRKTRYSLFDLVLVVLSVYYAMAVLRSAAGKAHRLPLGAGVKMEHFQAALDPRKQELLEARFLGARVSVPIVPIETKEPITTVIATQVATHDLHYNDVNGNALKRGMKMNQVGIGEPNATVSPIIFGEAVLPGRAFARDRCIMPDLRLTEAIDVSIGRFTRVFVNEPMGSDVANVVAADDSCERAIRGVTRLEYGF</sequence>
<dbReference type="PROSITE" id="PS51257">
    <property type="entry name" value="PROKAR_LIPOPROTEIN"/>
    <property type="match status" value="1"/>
</dbReference>
<evidence type="ECO:0000256" key="1">
    <source>
        <dbReference type="SAM" id="Phobius"/>
    </source>
</evidence>
<evidence type="ECO:0000313" key="3">
    <source>
        <dbReference type="Proteomes" id="UP001153737"/>
    </source>
</evidence>
<dbReference type="OrthoDB" id="7906189at2759"/>
<reference evidence="2" key="2">
    <citation type="submission" date="2022-10" db="EMBL/GenBank/DDBJ databases">
        <authorList>
            <consortium name="ENA_rothamsted_submissions"/>
            <consortium name="culmorum"/>
            <person name="King R."/>
        </authorList>
    </citation>
    <scope>NUCLEOTIDE SEQUENCE</scope>
</reference>
<organism evidence="2 3">
    <name type="scientific">Phaedon cochleariae</name>
    <name type="common">Mustard beetle</name>
    <dbReference type="NCBI Taxonomy" id="80249"/>
    <lineage>
        <taxon>Eukaryota</taxon>
        <taxon>Metazoa</taxon>
        <taxon>Ecdysozoa</taxon>
        <taxon>Arthropoda</taxon>
        <taxon>Hexapoda</taxon>
        <taxon>Insecta</taxon>
        <taxon>Pterygota</taxon>
        <taxon>Neoptera</taxon>
        <taxon>Endopterygota</taxon>
        <taxon>Coleoptera</taxon>
        <taxon>Polyphaga</taxon>
        <taxon>Cucujiformia</taxon>
        <taxon>Chrysomeloidea</taxon>
        <taxon>Chrysomelidae</taxon>
        <taxon>Chrysomelinae</taxon>
        <taxon>Chrysomelini</taxon>
        <taxon>Phaedon</taxon>
    </lineage>
</organism>
<proteinExistence type="predicted"/>
<reference evidence="2" key="1">
    <citation type="submission" date="2022-01" db="EMBL/GenBank/DDBJ databases">
        <authorList>
            <person name="King R."/>
        </authorList>
    </citation>
    <scope>NUCLEOTIDE SEQUENCE</scope>
</reference>
<keyword evidence="1" id="KW-1133">Transmembrane helix</keyword>
<keyword evidence="1" id="KW-0472">Membrane</keyword>
<protein>
    <submittedName>
        <fullName evidence="2">Uncharacterized protein</fullName>
    </submittedName>
</protein>
<dbReference type="Proteomes" id="UP001153737">
    <property type="component" value="Chromosome 2"/>
</dbReference>